<reference evidence="1 2" key="1">
    <citation type="journal article" date="2019" name="Int. J. Syst. Evol. Microbiol.">
        <title>The Global Catalogue of Microorganisms (GCM) 10K type strain sequencing project: providing services to taxonomists for standard genome sequencing and annotation.</title>
        <authorList>
            <consortium name="The Broad Institute Genomics Platform"/>
            <consortium name="The Broad Institute Genome Sequencing Center for Infectious Disease"/>
            <person name="Wu L."/>
            <person name="Ma J."/>
        </authorList>
    </citation>
    <scope>NUCLEOTIDE SEQUENCE [LARGE SCALE GENOMIC DNA]</scope>
    <source>
        <strain evidence="1 2">CGMCC 1.15824</strain>
    </source>
</reference>
<dbReference type="PROSITE" id="PS51318">
    <property type="entry name" value="TAT"/>
    <property type="match status" value="1"/>
</dbReference>
<dbReference type="EMBL" id="JBHSJG010000032">
    <property type="protein sequence ID" value="MFC4987834.1"/>
    <property type="molecule type" value="Genomic_DNA"/>
</dbReference>
<protein>
    <submittedName>
        <fullName evidence="1">Uncharacterized protein</fullName>
    </submittedName>
</protein>
<evidence type="ECO:0000313" key="1">
    <source>
        <dbReference type="EMBL" id="MFC4987834.1"/>
    </source>
</evidence>
<dbReference type="Proteomes" id="UP001595925">
    <property type="component" value="Unassembled WGS sequence"/>
</dbReference>
<gene>
    <name evidence="1" type="ORF">ACFPFO_08655</name>
</gene>
<evidence type="ECO:0000313" key="2">
    <source>
        <dbReference type="Proteomes" id="UP001595925"/>
    </source>
</evidence>
<keyword evidence="2" id="KW-1185">Reference proteome</keyword>
<organism evidence="1 2">
    <name type="scientific">Saliphagus infecundisoli</name>
    <dbReference type="NCBI Taxonomy" id="1849069"/>
    <lineage>
        <taxon>Archaea</taxon>
        <taxon>Methanobacteriati</taxon>
        <taxon>Methanobacteriota</taxon>
        <taxon>Stenosarchaea group</taxon>
        <taxon>Halobacteria</taxon>
        <taxon>Halobacteriales</taxon>
        <taxon>Natrialbaceae</taxon>
        <taxon>Saliphagus</taxon>
    </lineage>
</organism>
<proteinExistence type="predicted"/>
<dbReference type="RefSeq" id="WP_224828306.1">
    <property type="nucleotide sequence ID" value="NZ_JAIVEF010000005.1"/>
</dbReference>
<accession>A0ABD5QFI1</accession>
<sequence length="427" mass="45323">MNEPYENFSSSTADPGTGRRTVLKGLAAGTVGLTGIAGTAAAQGTKVAADERALYVWGYAPVLATDGAARERFIERTDRFGIDTVYLSWGALRSASPAAIGGLSEAAHAAGLAVHAMTGAYGLGATDIAREVVGEVRAHNDEYGPDAGFDGLHLNLECAPGDLRPFLESLVALLDERPSIAPDLEVSATVAWWWALPDYEPALARAVAAHPALAASVIMAYWDEPEEVRRRLATIVEGLDAPHLLAIETQEFPGGASWVTTYEEGWSGLRTIEEAIAADPPGGGYGGIAIHYYESGLAAWDALRNARFDRETARPRDRVAVEATVVFDDTFPASAHESDLTVVFDGPKRYTATTTVTPPSNEPVTASVEWHVPHDAPAGEYAVRATLSDPTVENGDREAVGRRAEPVVLGERDLGTLSVLGRGRPGR</sequence>
<comment type="caution">
    <text evidence="1">The sequence shown here is derived from an EMBL/GenBank/DDBJ whole genome shotgun (WGS) entry which is preliminary data.</text>
</comment>
<dbReference type="InterPro" id="IPR006311">
    <property type="entry name" value="TAT_signal"/>
</dbReference>
<name>A0ABD5QFI1_9EURY</name>
<dbReference type="AlphaFoldDB" id="A0ABD5QFI1"/>